<organism evidence="1 2">
    <name type="scientific">Sphingobium yanoikuyae</name>
    <name type="common">Sphingomonas yanoikuyae</name>
    <dbReference type="NCBI Taxonomy" id="13690"/>
    <lineage>
        <taxon>Bacteria</taxon>
        <taxon>Pseudomonadati</taxon>
        <taxon>Pseudomonadota</taxon>
        <taxon>Alphaproteobacteria</taxon>
        <taxon>Sphingomonadales</taxon>
        <taxon>Sphingomonadaceae</taxon>
        <taxon>Sphingobium</taxon>
    </lineage>
</organism>
<gene>
    <name evidence="1" type="ORF">N5J77_28340</name>
</gene>
<protein>
    <submittedName>
        <fullName evidence="1">Uncharacterized protein</fullName>
    </submittedName>
</protein>
<name>A0AA42X2T2_SPHYA</name>
<evidence type="ECO:0000313" key="2">
    <source>
        <dbReference type="Proteomes" id="UP001162318"/>
    </source>
</evidence>
<evidence type="ECO:0000313" key="1">
    <source>
        <dbReference type="EMBL" id="MDH2135041.1"/>
    </source>
</evidence>
<dbReference type="AlphaFoldDB" id="A0AA42X2T2"/>
<dbReference type="Proteomes" id="UP001162318">
    <property type="component" value="Unassembled WGS sequence"/>
</dbReference>
<accession>A0AA42X2T2</accession>
<comment type="caution">
    <text evidence="1">The sequence shown here is derived from an EMBL/GenBank/DDBJ whole genome shotgun (WGS) entry which is preliminary data.</text>
</comment>
<proteinExistence type="predicted"/>
<reference evidence="1" key="1">
    <citation type="submission" date="2022-09" db="EMBL/GenBank/DDBJ databases">
        <title>Intensive care unit water sources are persistently colonized with multi-drug resistant bacteria and are the site of extensive horizontal gene transfer of antibiotic resistance genes.</title>
        <authorList>
            <person name="Diorio-Toth L."/>
        </authorList>
    </citation>
    <scope>NUCLEOTIDE SEQUENCE</scope>
    <source>
        <strain evidence="1">GD03659</strain>
    </source>
</reference>
<dbReference type="EMBL" id="JAOCKX010000083">
    <property type="protein sequence ID" value="MDH2135041.1"/>
    <property type="molecule type" value="Genomic_DNA"/>
</dbReference>
<sequence length="104" mass="11448">MAAGASGAWAGREEHVAGWTEGGGASSCRRPDCGWRWRIAAMPWCMTVRHGGMMRCAARDFMSPASKLLAHASPRSPGRPVERSSIARVVAQLPRYWRFCRGMD</sequence>